<dbReference type="AlphaFoldDB" id="A0AAN4VXB8"/>
<proteinExistence type="predicted"/>
<dbReference type="EMBL" id="BQKE01000001">
    <property type="protein sequence ID" value="GJM60964.1"/>
    <property type="molecule type" value="Genomic_DNA"/>
</dbReference>
<protein>
    <submittedName>
        <fullName evidence="1">Uncharacterized protein</fullName>
    </submittedName>
</protein>
<comment type="caution">
    <text evidence="1">The sequence shown here is derived from an EMBL/GenBank/DDBJ whole genome shotgun (WGS) entry which is preliminary data.</text>
</comment>
<gene>
    <name evidence="1" type="ORF">PEDI_15160</name>
</gene>
<evidence type="ECO:0000313" key="1">
    <source>
        <dbReference type="EMBL" id="GJM60964.1"/>
    </source>
</evidence>
<sequence length="558" mass="64802">MLRSLLFIFLSLSFSCTGLKIIKNANSYDVQYHSFQQGGRTITVIQQNLLGQKPYIQNLHQLVENQRISGSQIIQEEFNYVLPDSTDLRKVRKLYGYLPTTGSYDLLAEDLLKDRYQLSVEQYAEADLATISIRAKKIVQVYESQYNAIPLTQEDLNTHISSPIKNSLPAKERKEVIKQIRLEYFDKSLEKYPNKNLCLIYDEKLGSLSKIFKEQIQERTTYKKHSTKKKPGFIQPITADSLRKISNTHIRYNGWIDEMNAYLHFKVALIENAELFILDPVGDEKFDFIPNSNQRLKFQVNYRGLAGGFSYTPPFFTSNQDRDIKGKSSGYDLDFSIIRTHWFHNFRTRRIKGFYLDNTADFLPQWQFGDPYIQKNQLRYRAFEGATGYKFNPKFSLRALSTQTERQLKSAGSGMVISHYRYFQTQDAADTLLPVQIKQSDNIEIGLNYGYFHTFVIHKSIYISAGIAPGFGLVYSWLQKLEEEQLIRDQDYGVLFRIDGRIGIGINGERYFGGLYTQFASGAFIEEKDIYNTSSRQSLQFFVGFRFNPPRAMRMVKF</sequence>
<organism evidence="1 2">
    <name type="scientific">Persicobacter diffluens</name>
    <dbReference type="NCBI Taxonomy" id="981"/>
    <lineage>
        <taxon>Bacteria</taxon>
        <taxon>Pseudomonadati</taxon>
        <taxon>Bacteroidota</taxon>
        <taxon>Cytophagia</taxon>
        <taxon>Cytophagales</taxon>
        <taxon>Persicobacteraceae</taxon>
        <taxon>Persicobacter</taxon>
    </lineage>
</organism>
<name>A0AAN4VXB8_9BACT</name>
<reference evidence="1 2" key="1">
    <citation type="submission" date="2021-12" db="EMBL/GenBank/DDBJ databases">
        <title>Genome sequencing of bacteria with rrn-lacking chromosome and rrn-plasmid.</title>
        <authorList>
            <person name="Anda M."/>
            <person name="Iwasaki W."/>
        </authorList>
    </citation>
    <scope>NUCLEOTIDE SEQUENCE [LARGE SCALE GENOMIC DNA]</scope>
    <source>
        <strain evidence="1 2">NBRC 15940</strain>
    </source>
</reference>
<evidence type="ECO:0000313" key="2">
    <source>
        <dbReference type="Proteomes" id="UP001310022"/>
    </source>
</evidence>
<accession>A0AAN4VXB8</accession>
<dbReference type="InterPro" id="IPR025535">
    <property type="entry name" value="DUF4421"/>
</dbReference>
<dbReference type="PROSITE" id="PS51257">
    <property type="entry name" value="PROKAR_LIPOPROTEIN"/>
    <property type="match status" value="1"/>
</dbReference>
<dbReference type="Proteomes" id="UP001310022">
    <property type="component" value="Unassembled WGS sequence"/>
</dbReference>
<dbReference type="Pfam" id="PF14391">
    <property type="entry name" value="DUF4421"/>
    <property type="match status" value="1"/>
</dbReference>
<keyword evidence="2" id="KW-1185">Reference proteome</keyword>